<evidence type="ECO:0000313" key="1">
    <source>
        <dbReference type="EMBL" id="AEU35155.1"/>
    </source>
</evidence>
<accession>G8NSQ6</accession>
<dbReference type="HOGENOM" id="CLU_1747068_0_0_0"/>
<dbReference type="Proteomes" id="UP000007113">
    <property type="component" value="Chromosome"/>
</dbReference>
<keyword evidence="2" id="KW-1185">Reference proteome</keyword>
<dbReference type="AlphaFoldDB" id="G8NSQ6"/>
<gene>
    <name evidence="1" type="ordered locus">AciX8_0806</name>
</gene>
<protein>
    <submittedName>
        <fullName evidence="1">Uncharacterized protein</fullName>
    </submittedName>
</protein>
<name>G8NSQ6_GRAMM</name>
<reference evidence="1 2" key="1">
    <citation type="submission" date="2011-11" db="EMBL/GenBank/DDBJ databases">
        <title>Complete sequence of Granulicella mallensis MP5ACTX8.</title>
        <authorList>
            <consortium name="US DOE Joint Genome Institute"/>
            <person name="Lucas S."/>
            <person name="Copeland A."/>
            <person name="Lapidus A."/>
            <person name="Cheng J.-F."/>
            <person name="Goodwin L."/>
            <person name="Pitluck S."/>
            <person name="Peters L."/>
            <person name="Lu M."/>
            <person name="Detter J.C."/>
            <person name="Han C."/>
            <person name="Tapia R."/>
            <person name="Land M."/>
            <person name="Hauser L."/>
            <person name="Kyrpides N."/>
            <person name="Ivanova N."/>
            <person name="Mikhailova N."/>
            <person name="Pagani I."/>
            <person name="Rawat S."/>
            <person name="Mannisto M."/>
            <person name="Haggblom M."/>
            <person name="Woyke T."/>
        </authorList>
    </citation>
    <scope>NUCLEOTIDE SEQUENCE [LARGE SCALE GENOMIC DNA]</scope>
    <source>
        <strain evidence="2">ATCC BAA-1857 / DSM 23137 / MP5ACTX8</strain>
    </source>
</reference>
<dbReference type="OrthoDB" id="118655at2"/>
<organism evidence="1 2">
    <name type="scientific">Granulicella mallensis (strain ATCC BAA-1857 / DSM 23137 / MP5ACTX8)</name>
    <dbReference type="NCBI Taxonomy" id="682795"/>
    <lineage>
        <taxon>Bacteria</taxon>
        <taxon>Pseudomonadati</taxon>
        <taxon>Acidobacteriota</taxon>
        <taxon>Terriglobia</taxon>
        <taxon>Terriglobales</taxon>
        <taxon>Acidobacteriaceae</taxon>
        <taxon>Granulicella</taxon>
    </lineage>
</organism>
<proteinExistence type="predicted"/>
<sequence length="137" mass="14774">MPQPSNTTITIDGNKFNALAAHVSLATVHDDMGMPMIGSTRCAIECTADMHDTVNLTYATLQALYDLANGVTREKIKTIKIEFWQDENQADALCTYTFQGWISNFTTGSGGGGNHTLSLSIQPALDGKNFINVAMGN</sequence>
<dbReference type="KEGG" id="gma:AciX8_0806"/>
<dbReference type="STRING" id="682795.AciX8_0806"/>
<dbReference type="EMBL" id="CP003130">
    <property type="protein sequence ID" value="AEU35155.1"/>
    <property type="molecule type" value="Genomic_DNA"/>
</dbReference>
<evidence type="ECO:0000313" key="2">
    <source>
        <dbReference type="Proteomes" id="UP000007113"/>
    </source>
</evidence>
<dbReference type="RefSeq" id="WP_014264037.1">
    <property type="nucleotide sequence ID" value="NC_016631.1"/>
</dbReference>